<dbReference type="EMBL" id="CAJPIZ010007706">
    <property type="protein sequence ID" value="CAG2110506.1"/>
    <property type="molecule type" value="Genomic_DNA"/>
</dbReference>
<feature type="compositionally biased region" description="Basic and acidic residues" evidence="8">
    <location>
        <begin position="91"/>
        <end position="117"/>
    </location>
</feature>
<dbReference type="SUPFAM" id="SSF50978">
    <property type="entry name" value="WD40 repeat-like"/>
    <property type="match status" value="2"/>
</dbReference>
<dbReference type="InterPro" id="IPR001680">
    <property type="entry name" value="WD40_rpt"/>
</dbReference>
<dbReference type="Proteomes" id="UP000759131">
    <property type="component" value="Unassembled WGS sequence"/>
</dbReference>
<name>A0A7R9KW01_9ACAR</name>
<feature type="region of interest" description="Disordered" evidence="8">
    <location>
        <begin position="1"/>
        <end position="117"/>
    </location>
</feature>
<dbReference type="EMBL" id="OC862281">
    <property type="protein sequence ID" value="CAD7630076.1"/>
    <property type="molecule type" value="Genomic_DNA"/>
</dbReference>
<dbReference type="InterPro" id="IPR028598">
    <property type="entry name" value="BOP1/Erb1"/>
</dbReference>
<feature type="domain" description="BOP1 N-terminal" evidence="9">
    <location>
        <begin position="164"/>
        <end position="423"/>
    </location>
</feature>
<dbReference type="PROSITE" id="PS50294">
    <property type="entry name" value="WD_REPEATS_REGION"/>
    <property type="match status" value="1"/>
</dbReference>
<keyword evidence="1 6" id="KW-0690">Ribosome biogenesis</keyword>
<evidence type="ECO:0000256" key="1">
    <source>
        <dbReference type="ARBA" id="ARBA00022517"/>
    </source>
</evidence>
<dbReference type="GO" id="GO:0030687">
    <property type="term" value="C:preribosome, large subunit precursor"/>
    <property type="evidence" value="ECO:0007669"/>
    <property type="project" value="UniProtKB-UniRule"/>
</dbReference>
<keyword evidence="11" id="KW-1185">Reference proteome</keyword>
<evidence type="ECO:0000256" key="6">
    <source>
        <dbReference type="HAMAP-Rule" id="MF_03027"/>
    </source>
</evidence>
<comment type="similarity">
    <text evidence="6">Belongs to the WD repeat BOP1/ERB1 family.</text>
</comment>
<dbReference type="PANTHER" id="PTHR17605:SF0">
    <property type="entry name" value="RIBOSOME BIOGENESIS PROTEIN BOP1"/>
    <property type="match status" value="1"/>
</dbReference>
<reference evidence="10" key="1">
    <citation type="submission" date="2020-11" db="EMBL/GenBank/DDBJ databases">
        <authorList>
            <person name="Tran Van P."/>
        </authorList>
    </citation>
    <scope>NUCLEOTIDE SEQUENCE</scope>
</reference>
<keyword evidence="4" id="KW-0677">Repeat</keyword>
<keyword evidence="5 6" id="KW-0539">Nucleus</keyword>
<dbReference type="SMART" id="SM01035">
    <property type="entry name" value="BOP1NT"/>
    <property type="match status" value="1"/>
</dbReference>
<organism evidence="10">
    <name type="scientific">Medioppia subpectinata</name>
    <dbReference type="NCBI Taxonomy" id="1979941"/>
    <lineage>
        <taxon>Eukaryota</taxon>
        <taxon>Metazoa</taxon>
        <taxon>Ecdysozoa</taxon>
        <taxon>Arthropoda</taxon>
        <taxon>Chelicerata</taxon>
        <taxon>Arachnida</taxon>
        <taxon>Acari</taxon>
        <taxon>Acariformes</taxon>
        <taxon>Sarcoptiformes</taxon>
        <taxon>Oribatida</taxon>
        <taxon>Brachypylina</taxon>
        <taxon>Oppioidea</taxon>
        <taxon>Oppiidae</taxon>
        <taxon>Medioppia</taxon>
    </lineage>
</organism>
<dbReference type="Pfam" id="PF08145">
    <property type="entry name" value="BOP1NT"/>
    <property type="match status" value="1"/>
</dbReference>
<evidence type="ECO:0000313" key="10">
    <source>
        <dbReference type="EMBL" id="CAD7630076.1"/>
    </source>
</evidence>
<evidence type="ECO:0000256" key="8">
    <source>
        <dbReference type="SAM" id="MobiDB-lite"/>
    </source>
</evidence>
<keyword evidence="2 6" id="KW-0698">rRNA processing</keyword>
<dbReference type="PROSITE" id="PS00678">
    <property type="entry name" value="WD_REPEATS_1"/>
    <property type="match status" value="1"/>
</dbReference>
<feature type="repeat" description="WD" evidence="7">
    <location>
        <begin position="430"/>
        <end position="471"/>
    </location>
</feature>
<dbReference type="HAMAP" id="MF_03027">
    <property type="entry name" value="BOP1"/>
    <property type="match status" value="1"/>
</dbReference>
<evidence type="ECO:0000256" key="5">
    <source>
        <dbReference type="ARBA" id="ARBA00023242"/>
    </source>
</evidence>
<evidence type="ECO:0000259" key="9">
    <source>
        <dbReference type="SMART" id="SM01035"/>
    </source>
</evidence>
<dbReference type="OrthoDB" id="5571054at2759"/>
<proteinExistence type="inferred from homology"/>
<dbReference type="SMART" id="SM00320">
    <property type="entry name" value="WD40"/>
    <property type="match status" value="10"/>
</dbReference>
<accession>A0A7R9KW01</accession>
<keyword evidence="3 7" id="KW-0853">WD repeat</keyword>
<dbReference type="GO" id="GO:0000463">
    <property type="term" value="P:maturation of LSU-rRNA from tricistronic rRNA transcript (SSU-rRNA, 5.8S rRNA, LSU-rRNA)"/>
    <property type="evidence" value="ECO:0007669"/>
    <property type="project" value="UniProtKB-UniRule"/>
</dbReference>
<evidence type="ECO:0000256" key="7">
    <source>
        <dbReference type="PROSITE-ProRule" id="PRU00221"/>
    </source>
</evidence>
<evidence type="ECO:0000256" key="4">
    <source>
        <dbReference type="ARBA" id="ARBA00022737"/>
    </source>
</evidence>
<evidence type="ECO:0000256" key="3">
    <source>
        <dbReference type="ARBA" id="ARBA00022574"/>
    </source>
</evidence>
<dbReference type="PANTHER" id="PTHR17605">
    <property type="entry name" value="RIBOSOME BIOGENESIS PROTEIN BOP1 BLOCK OF PROLIFERATION 1 PROTEIN"/>
    <property type="match status" value="1"/>
</dbReference>
<dbReference type="InterPro" id="IPR012953">
    <property type="entry name" value="BOP1_N_dom"/>
</dbReference>
<evidence type="ECO:0000313" key="11">
    <source>
        <dbReference type="Proteomes" id="UP000759131"/>
    </source>
</evidence>
<dbReference type="GO" id="GO:0005654">
    <property type="term" value="C:nucleoplasm"/>
    <property type="evidence" value="ECO:0007669"/>
    <property type="project" value="UniProtKB-SubCell"/>
</dbReference>
<dbReference type="InterPro" id="IPR019775">
    <property type="entry name" value="WD40_repeat_CS"/>
</dbReference>
<sequence length="943" mass="108196">MAKSKKALNKNNSKKINTEKNVTKHVVNDYNDSEESDDEFEEESDDEVSEEETDNESNESSVLSDQGSDEGIQDMNENIDLKELSEDEDNEIKSDEELELLEKKEKPIDDTNKNTEKKEIDKIENKLKPKKKSKNVAEFDEYAIDSSDEEDLRNTVGNIPIEWYNDFEHIGYDLSGKKIIKPAKVDEMQEFLNKMEDPMYWRTVKDRMTGQNVILTDTDVEGIQRVRKGKFPDPSYNPYEPFIDFFTYEKMIHPVTNRPETKASFIPSLSEKRKISKLVAAIKMGRIKPRPTKPKDGPFVFNYDLWEKPIGDRNKRIERYIPAPKLKPPGHEESYNPPPEYLFNEEEEKKWSEQEPEERKINFIPQSYSALRKVPAFPKFVKERFERLLDLYLCPRAHKLRANVNPEDLIPKLPRPRDLQPFPSIQSLIYNGHTDVIRCISVEPNGQFIASGSDDCTIRIWEVLTTRTINVIKFNSSVTDIKWCPDRSKCLCAVAVGKDLFIINPKVGEKFVINETDLLFKTAVDSNDNTKSESTDHSVVDWQTIDESGASDEWRNGIRIVIKHRFDIKQVVWHYGGDYFASVMPNGANKSVVIHHLSKRKSQVPFKKSNGIIQCVLFHPTRPYFFVATNRALRIYNLVKQELSKKLLPNCNEISSIAVHPGGDNVIVGSYDLRLTVDSNDNTKSESTDHSVVDWQTIDESGASDEWRNGIRIVIKHRFDIKQVVWHYGGDYFASVMPNGANKSVVIHHLSKRKSQVPFKKSNGIIQCVLFHPTRPYFFVATNRALRIYNLVKQELSKKLLPNCNEISSIAVHPGGDNVIVGSYDLRLSDNVIVGSYDLRLSWFDLDLSTKPYKTLRYHKKAIRSVCYHERYPLFASASDDGTVIVSHGMVYNDLTQNPLIVPVKVLRGHTVKDSVGVTQCCFHPLQPWIFSGGADSTIRLYT</sequence>
<dbReference type="PROSITE" id="PS50082">
    <property type="entry name" value="WD_REPEATS_2"/>
    <property type="match status" value="1"/>
</dbReference>
<comment type="function">
    <text evidence="6">Required for maturation of ribosomal RNAs and formation of the large ribosomal subunit.</text>
</comment>
<dbReference type="GO" id="GO:0070545">
    <property type="term" value="C:PeBoW complex"/>
    <property type="evidence" value="ECO:0007669"/>
    <property type="project" value="TreeGrafter"/>
</dbReference>
<dbReference type="InterPro" id="IPR015943">
    <property type="entry name" value="WD40/YVTN_repeat-like_dom_sf"/>
</dbReference>
<dbReference type="AlphaFoldDB" id="A0A7R9KW01"/>
<dbReference type="InterPro" id="IPR036322">
    <property type="entry name" value="WD40_repeat_dom_sf"/>
</dbReference>
<gene>
    <name evidence="10" type="ORF">OSB1V03_LOCUS10489</name>
</gene>
<dbReference type="GO" id="GO:0000466">
    <property type="term" value="P:maturation of 5.8S rRNA from tricistronic rRNA transcript (SSU-rRNA, 5.8S rRNA, LSU-rRNA)"/>
    <property type="evidence" value="ECO:0007669"/>
    <property type="project" value="UniProtKB-UniRule"/>
</dbReference>
<protein>
    <recommendedName>
        <fullName evidence="6">Ribosome biogenesis protein BOP1 homolog</fullName>
    </recommendedName>
</protein>
<feature type="compositionally biased region" description="Acidic residues" evidence="8">
    <location>
        <begin position="31"/>
        <end position="57"/>
    </location>
</feature>
<evidence type="ECO:0000256" key="2">
    <source>
        <dbReference type="ARBA" id="ARBA00022552"/>
    </source>
</evidence>
<dbReference type="GO" id="GO:0043021">
    <property type="term" value="F:ribonucleoprotein complex binding"/>
    <property type="evidence" value="ECO:0007669"/>
    <property type="project" value="UniProtKB-UniRule"/>
</dbReference>
<comment type="subcellular location">
    <subcellularLocation>
        <location evidence="6">Nucleus</location>
        <location evidence="6">Nucleolus</location>
    </subcellularLocation>
    <subcellularLocation>
        <location evidence="6">Nucleus</location>
        <location evidence="6">Nucleoplasm</location>
    </subcellularLocation>
</comment>
<dbReference type="Gene3D" id="2.130.10.10">
    <property type="entry name" value="YVTN repeat-like/Quinoprotein amine dehydrogenase"/>
    <property type="match status" value="3"/>
</dbReference>
<dbReference type="Pfam" id="PF00400">
    <property type="entry name" value="WD40"/>
    <property type="match status" value="3"/>
</dbReference>